<protein>
    <submittedName>
        <fullName evidence="1">Uncharacterized protein</fullName>
    </submittedName>
</protein>
<evidence type="ECO:0000313" key="1">
    <source>
        <dbReference type="EMBL" id="ADO67222.1"/>
    </source>
</evidence>
<keyword evidence="2" id="KW-1185">Reference proteome</keyword>
<name>E3T4V9_CROVB</name>
<dbReference type="EMBL" id="GU244497">
    <property type="protein sequence ID" value="ADO67222.1"/>
    <property type="molecule type" value="Genomic_DNA"/>
</dbReference>
<gene>
    <name evidence="1" type="ORF">crov189</name>
</gene>
<evidence type="ECO:0000313" key="2">
    <source>
        <dbReference type="Proteomes" id="UP000029781"/>
    </source>
</evidence>
<dbReference type="Pfam" id="PF13455">
    <property type="entry name" value="MUG113"/>
    <property type="match status" value="1"/>
</dbReference>
<organismHost>
    <name type="scientific">Cafeteria roenbergensis</name>
    <name type="common">Marine flagellate</name>
    <dbReference type="NCBI Taxonomy" id="33653"/>
</organismHost>
<dbReference type="KEGG" id="vg:9887591"/>
<reference evidence="1 2" key="1">
    <citation type="journal article" date="2010" name="Proc. Natl. Acad. Sci. U.S.A.">
        <title>Giant virus with a remarkable complement of genes infects marine zooplankton.</title>
        <authorList>
            <person name="Fischer M.G."/>
            <person name="Allen M.J."/>
            <person name="Wilson W.H."/>
            <person name="Suttle C.A."/>
        </authorList>
    </citation>
    <scope>NUCLEOTIDE SEQUENCE [LARGE SCALE GENOMIC DNA]</scope>
    <source>
        <strain evidence="1 2">BV-PW1</strain>
    </source>
</reference>
<organism evidence="1 2">
    <name type="scientific">Cafeteria roenbergensis virus (strain BV-PW1)</name>
    <name type="common">CroV</name>
    <dbReference type="NCBI Taxonomy" id="693272"/>
    <lineage>
        <taxon>Viruses</taxon>
        <taxon>Varidnaviria</taxon>
        <taxon>Bamfordvirae</taxon>
        <taxon>Nucleocytoviricota</taxon>
        <taxon>Megaviricetes</taxon>
        <taxon>Imitervirales</taxon>
        <taxon>Mimiviridae</taxon>
        <taxon>Aliimimivirinae</taxon>
        <taxon>Rheavirus</taxon>
        <taxon>Rheavirus sinusmexicani</taxon>
    </lineage>
</organism>
<accession>E3T4V9</accession>
<dbReference type="RefSeq" id="YP_003969821.1">
    <property type="nucleotide sequence ID" value="NC_014637.1"/>
</dbReference>
<sequence length="296" mass="35007">MSNAVPHAVSATLKQEFKNLVPIIPLSTNVPSINTLNNWYKTPVKNLTNIVKYAKYYHATHLNKLDNINANILYIFLTTLKYKAYQTPVIKIGYTSNLPKRHKELESKFDCNMLLLSHFKCEGEFIETQLHLALNINFPKLSIRFKKNEKKLEECYLLNDNIMKQTYNILIKDIQYQEQLTKQQVEKTKQTEFIETTKQEVEKTKQTEFLMKQEVEKTKQTEFLMKQEVEKTKQTEFLMKQEVEKTKQTECIEKTKQTEFLMKQEVEKTKQLKLNIFSKLVDKNTDSNLLSKLLDF</sequence>
<dbReference type="Proteomes" id="UP000029781">
    <property type="component" value="Segment"/>
</dbReference>
<dbReference type="GeneID" id="9887591"/>
<proteinExistence type="predicted"/>